<dbReference type="Pfam" id="PF00753">
    <property type="entry name" value="Lactamase_B"/>
    <property type="match status" value="1"/>
</dbReference>
<reference evidence="2 3" key="1">
    <citation type="journal article" date="2016" name="Nat. Commun.">
        <title>Thousands of microbial genomes shed light on interconnected biogeochemical processes in an aquifer system.</title>
        <authorList>
            <person name="Anantharaman K."/>
            <person name="Brown C.T."/>
            <person name="Hug L.A."/>
            <person name="Sharon I."/>
            <person name="Castelle C.J."/>
            <person name="Probst A.J."/>
            <person name="Thomas B.C."/>
            <person name="Singh A."/>
            <person name="Wilkins M.J."/>
            <person name="Karaoz U."/>
            <person name="Brodie E.L."/>
            <person name="Williams K.H."/>
            <person name="Hubbard S.S."/>
            <person name="Banfield J.F."/>
        </authorList>
    </citation>
    <scope>NUCLEOTIDE SEQUENCE [LARGE SCALE GENOMIC DNA]</scope>
</reference>
<dbReference type="Gene3D" id="3.60.15.10">
    <property type="entry name" value="Ribonuclease Z/Hydroxyacylglutathione hydrolase-like"/>
    <property type="match status" value="1"/>
</dbReference>
<dbReference type="EMBL" id="MGEJ01000004">
    <property type="protein sequence ID" value="OGL81586.1"/>
    <property type="molecule type" value="Genomic_DNA"/>
</dbReference>
<dbReference type="InterPro" id="IPR001279">
    <property type="entry name" value="Metallo-B-lactamas"/>
</dbReference>
<dbReference type="PANTHER" id="PTHR30619">
    <property type="entry name" value="DNA INTERNALIZATION/COMPETENCE PROTEIN COMEC/REC2"/>
    <property type="match status" value="1"/>
</dbReference>
<evidence type="ECO:0000313" key="3">
    <source>
        <dbReference type="Proteomes" id="UP000176897"/>
    </source>
</evidence>
<protein>
    <recommendedName>
        <fullName evidence="1">Metallo-beta-lactamase domain-containing protein</fullName>
    </recommendedName>
</protein>
<dbReference type="SUPFAM" id="SSF56281">
    <property type="entry name" value="Metallo-hydrolase/oxidoreductase"/>
    <property type="match status" value="1"/>
</dbReference>
<feature type="domain" description="Metallo-beta-lactamase" evidence="1">
    <location>
        <begin position="59"/>
        <end position="239"/>
    </location>
</feature>
<dbReference type="AlphaFoldDB" id="A0A1F7UTK2"/>
<dbReference type="Proteomes" id="UP000176897">
    <property type="component" value="Unassembled WGS sequence"/>
</dbReference>
<name>A0A1F7UTK2_9BACT</name>
<accession>A0A1F7UTK2</accession>
<evidence type="ECO:0000259" key="1">
    <source>
        <dbReference type="SMART" id="SM00849"/>
    </source>
</evidence>
<comment type="caution">
    <text evidence="2">The sequence shown here is derived from an EMBL/GenBank/DDBJ whole genome shotgun (WGS) entry which is preliminary data.</text>
</comment>
<organism evidence="2 3">
    <name type="scientific">Candidatus Uhrbacteria bacterium RIFCSPLOWO2_01_FULL_47_24</name>
    <dbReference type="NCBI Taxonomy" id="1802401"/>
    <lineage>
        <taxon>Bacteria</taxon>
        <taxon>Candidatus Uhriibacteriota</taxon>
    </lineage>
</organism>
<dbReference type="STRING" id="1802401.A3B21_04170"/>
<dbReference type="InterPro" id="IPR052159">
    <property type="entry name" value="Competence_DNA_uptake"/>
</dbReference>
<dbReference type="CDD" id="cd07731">
    <property type="entry name" value="ComA-like_MBL-fold"/>
    <property type="match status" value="1"/>
</dbReference>
<sequence length="385" mass="42849">MFGNKLEKLHELYKSFVPTHWRTRARWVWGIALVSAILWTQFLHTGDAPLTVYFFDVGQGDGYLIRTAQGFDVLVDGGPTDKIVEKLGRVMPFWDKDIELMILTHPHADHVTGLIEVLKRFQVKHVLATGVLHTTDEYLLWLKEIKEKNIPMTIAKARQVWTLSHSAALSPTKSALGFPCEETGACAQPSSSAVADAMPAGLPQHFCCEPSPRSGFAESKLEILYPEEIFEGERVVEGKTGEGGGLNDTSIVAKLTYGNTSFLLMGDATSAVEEQLLQEYNANQRISCQSTNTNSQFVDLNKICKFALQSDVLKVGHHGSKYSTSREFLKTVQPKYAVIQVGKNRYGHPAFATLYRLKQAGVEIFRNDTDGDVVLESDGRLVRSR</sequence>
<dbReference type="InterPro" id="IPR036866">
    <property type="entry name" value="RibonucZ/Hydroxyglut_hydro"/>
</dbReference>
<proteinExistence type="predicted"/>
<gene>
    <name evidence="2" type="ORF">A3B21_04170</name>
</gene>
<dbReference type="SMART" id="SM00849">
    <property type="entry name" value="Lactamase_B"/>
    <property type="match status" value="1"/>
</dbReference>
<dbReference type="PANTHER" id="PTHR30619:SF7">
    <property type="entry name" value="BETA-LACTAMASE DOMAIN PROTEIN"/>
    <property type="match status" value="1"/>
</dbReference>
<evidence type="ECO:0000313" key="2">
    <source>
        <dbReference type="EMBL" id="OGL81586.1"/>
    </source>
</evidence>
<dbReference type="InterPro" id="IPR035681">
    <property type="entry name" value="ComA-like_MBL"/>
</dbReference>